<dbReference type="PROSITE" id="PS00687">
    <property type="entry name" value="ALDEHYDE_DEHYDR_GLU"/>
    <property type="match status" value="1"/>
</dbReference>
<accession>A0A316U5A3</accession>
<protein>
    <submittedName>
        <fullName evidence="6">Putative aldehyde dehydrogenase</fullName>
    </submittedName>
</protein>
<sequence>MTSPASITLTSPRGTRLTFRDGIFIGNEFHASQAGQDGKITVFNPATGQELCKVTAGGKEDVDAAVEAAEEALKTSWGLKSTPAERGALLYKWADLIEQNASELAELEAMDNGKPRWMAKDFDIADSIACLRYYAGLADKVSGKTIEMKDGDNFAFTRVEPIGVTGAIIPWNYPIQMAAWKLGPALAAGNCLILKPAEQTPLSALKLAELAAEAGYPPGVLAVINGYGKDVGAAISEHPRIRKVAFTGSTVTGRKIMASSAHSNLKKVTLELGGKSPVLVFDDVDIEEAVPWVALAILFNMGQDCCAGSRLFVQRGIHDAFIAKLIEAFKAHKIGDPFDDTSSHGPQVSKEQYEKIMSYIEYGKKGGAKVAYGGGRAEAAAKGDLAGGYWVEPTIFTGCQKGMRIVDDEIFGPVLAVIPFDTEEEAIEMANDTEYGLAAGIFSTGASRCMRVLAALKAGTIWVNNYALLSNAVPFGGYKQSGMGRELGVDAIKEWTEVKSVHWNIGTKLDWPLQGGGA</sequence>
<dbReference type="Pfam" id="PF00171">
    <property type="entry name" value="Aldedh"/>
    <property type="match status" value="1"/>
</dbReference>
<evidence type="ECO:0000259" key="5">
    <source>
        <dbReference type="Pfam" id="PF00171"/>
    </source>
</evidence>
<keyword evidence="7" id="KW-1185">Reference proteome</keyword>
<feature type="active site" evidence="3">
    <location>
        <position position="271"/>
    </location>
</feature>
<proteinExistence type="inferred from homology"/>
<evidence type="ECO:0000256" key="3">
    <source>
        <dbReference type="PROSITE-ProRule" id="PRU10007"/>
    </source>
</evidence>
<evidence type="ECO:0000256" key="2">
    <source>
        <dbReference type="ARBA" id="ARBA00023002"/>
    </source>
</evidence>
<dbReference type="Gene3D" id="3.40.605.10">
    <property type="entry name" value="Aldehyde Dehydrogenase, Chain A, domain 1"/>
    <property type="match status" value="1"/>
</dbReference>
<evidence type="ECO:0000313" key="6">
    <source>
        <dbReference type="EMBL" id="PWN18135.1"/>
    </source>
</evidence>
<dbReference type="SUPFAM" id="SSF53720">
    <property type="entry name" value="ALDH-like"/>
    <property type="match status" value="1"/>
</dbReference>
<reference evidence="6 7" key="1">
    <citation type="journal article" date="2018" name="Mol. Biol. Evol.">
        <title>Broad Genomic Sampling Reveals a Smut Pathogenic Ancestry of the Fungal Clade Ustilaginomycotina.</title>
        <authorList>
            <person name="Kijpornyongpan T."/>
            <person name="Mondo S.J."/>
            <person name="Barry K."/>
            <person name="Sandor L."/>
            <person name="Lee J."/>
            <person name="Lipzen A."/>
            <person name="Pangilinan J."/>
            <person name="LaButti K."/>
            <person name="Hainaut M."/>
            <person name="Henrissat B."/>
            <person name="Grigoriev I.V."/>
            <person name="Spatafora J.W."/>
            <person name="Aime M.C."/>
        </authorList>
    </citation>
    <scope>NUCLEOTIDE SEQUENCE [LARGE SCALE GENOMIC DNA]</scope>
    <source>
        <strain evidence="6 7">MCA 4718</strain>
    </source>
</reference>
<dbReference type="STRING" id="1684307.A0A316U5A3"/>
<dbReference type="InterPro" id="IPR029510">
    <property type="entry name" value="Ald_DH_CS_GLU"/>
</dbReference>
<dbReference type="InterPro" id="IPR016160">
    <property type="entry name" value="Ald_DH_CS_CYS"/>
</dbReference>
<evidence type="ECO:0000256" key="1">
    <source>
        <dbReference type="ARBA" id="ARBA00009986"/>
    </source>
</evidence>
<dbReference type="FunFam" id="3.40.605.10:FF:000001">
    <property type="entry name" value="Aldehyde dehydrogenase 1"/>
    <property type="match status" value="1"/>
</dbReference>
<dbReference type="FunFam" id="3.40.309.10:FF:000012">
    <property type="entry name" value="Betaine aldehyde dehydrogenase"/>
    <property type="match status" value="1"/>
</dbReference>
<dbReference type="InterPro" id="IPR016163">
    <property type="entry name" value="Ald_DH_C"/>
</dbReference>
<feature type="domain" description="Aldehyde dehydrogenase" evidence="5">
    <location>
        <begin position="36"/>
        <end position="501"/>
    </location>
</feature>
<dbReference type="FunFam" id="3.40.605.10:FF:000026">
    <property type="entry name" value="Aldehyde dehydrogenase, putative"/>
    <property type="match status" value="1"/>
</dbReference>
<dbReference type="EMBL" id="KZ819338">
    <property type="protein sequence ID" value="PWN18135.1"/>
    <property type="molecule type" value="Genomic_DNA"/>
</dbReference>
<dbReference type="GeneID" id="37012248"/>
<dbReference type="InterPro" id="IPR015590">
    <property type="entry name" value="Aldehyde_DH_dom"/>
</dbReference>
<organism evidence="6 7">
    <name type="scientific">Pseudomicrostroma glucosiphilum</name>
    <dbReference type="NCBI Taxonomy" id="1684307"/>
    <lineage>
        <taxon>Eukaryota</taxon>
        <taxon>Fungi</taxon>
        <taxon>Dikarya</taxon>
        <taxon>Basidiomycota</taxon>
        <taxon>Ustilaginomycotina</taxon>
        <taxon>Exobasidiomycetes</taxon>
        <taxon>Microstromatales</taxon>
        <taxon>Microstromatales incertae sedis</taxon>
        <taxon>Pseudomicrostroma</taxon>
    </lineage>
</organism>
<evidence type="ECO:0000256" key="4">
    <source>
        <dbReference type="RuleBase" id="RU003345"/>
    </source>
</evidence>
<dbReference type="InterPro" id="IPR016161">
    <property type="entry name" value="Ald_DH/histidinol_DH"/>
</dbReference>
<comment type="similarity">
    <text evidence="1 4">Belongs to the aldehyde dehydrogenase family.</text>
</comment>
<dbReference type="RefSeq" id="XP_025345295.1">
    <property type="nucleotide sequence ID" value="XM_025490514.1"/>
</dbReference>
<dbReference type="PANTHER" id="PTHR11699">
    <property type="entry name" value="ALDEHYDE DEHYDROGENASE-RELATED"/>
    <property type="match status" value="1"/>
</dbReference>
<name>A0A316U5A3_9BASI</name>
<dbReference type="OrthoDB" id="310895at2759"/>
<dbReference type="PROSITE" id="PS00070">
    <property type="entry name" value="ALDEHYDE_DEHYDR_CYS"/>
    <property type="match status" value="1"/>
</dbReference>
<evidence type="ECO:0000313" key="7">
    <source>
        <dbReference type="Proteomes" id="UP000245942"/>
    </source>
</evidence>
<dbReference type="InterPro" id="IPR016162">
    <property type="entry name" value="Ald_DH_N"/>
</dbReference>
<dbReference type="CDD" id="cd07091">
    <property type="entry name" value="ALDH_F1-2_Ald2-like"/>
    <property type="match status" value="1"/>
</dbReference>
<gene>
    <name evidence="6" type="ORF">BCV69DRAFT_253380</name>
</gene>
<dbReference type="Gene3D" id="3.40.309.10">
    <property type="entry name" value="Aldehyde Dehydrogenase, Chain A, domain 2"/>
    <property type="match status" value="1"/>
</dbReference>
<dbReference type="AlphaFoldDB" id="A0A316U5A3"/>
<keyword evidence="2 4" id="KW-0560">Oxidoreductase</keyword>
<dbReference type="Proteomes" id="UP000245942">
    <property type="component" value="Unassembled WGS sequence"/>
</dbReference>
<dbReference type="GO" id="GO:0004030">
    <property type="term" value="F:aldehyde dehydrogenase [NAD(P)+] activity"/>
    <property type="evidence" value="ECO:0007669"/>
    <property type="project" value="UniProtKB-ARBA"/>
</dbReference>